<dbReference type="Proteomes" id="UP000176800">
    <property type="component" value="Unassembled WGS sequence"/>
</dbReference>
<evidence type="ECO:0000313" key="2">
    <source>
        <dbReference type="Proteomes" id="UP000176800"/>
    </source>
</evidence>
<reference evidence="1 2" key="1">
    <citation type="journal article" date="2016" name="Nat. Commun.">
        <title>Thousands of microbial genomes shed light on interconnected biogeochemical processes in an aquifer system.</title>
        <authorList>
            <person name="Anantharaman K."/>
            <person name="Brown C.T."/>
            <person name="Hug L.A."/>
            <person name="Sharon I."/>
            <person name="Castelle C.J."/>
            <person name="Probst A.J."/>
            <person name="Thomas B.C."/>
            <person name="Singh A."/>
            <person name="Wilkins M.J."/>
            <person name="Karaoz U."/>
            <person name="Brodie E.L."/>
            <person name="Williams K.H."/>
            <person name="Hubbard S.S."/>
            <person name="Banfield J.F."/>
        </authorList>
    </citation>
    <scope>NUCLEOTIDE SEQUENCE [LARGE SCALE GENOMIC DNA]</scope>
</reference>
<accession>A0A1G2U458</accession>
<name>A0A1G2U458_9BACT</name>
<proteinExistence type="predicted"/>
<comment type="caution">
    <text evidence="1">The sequence shown here is derived from an EMBL/GenBank/DDBJ whole genome shotgun (WGS) entry which is preliminary data.</text>
</comment>
<sequence length="250" mass="29528">MDDEQKKLYNEWRTIEEDLRKTIIQYSDIEKAKQIRPRVWGELKNYLSVAEKFELGASLEKPLKEIFDKKYPPDSWPLAKQWATKAIHRASGGFNFLLECLEHIHRGSTDPAYSRSAYILLSINCELLFEAYLLLLLKDDHARKTEEELMELLKGKRNHDLKELAEKIGEDDLIKLGIKSVNVETKNDLKRYIIVLANDEKIIVEDLVTVRYDFKYDRRRDIDPDESNRMKKELDHLFKTTKIVMEMVPK</sequence>
<gene>
    <name evidence="1" type="ORF">A3B14_01545</name>
</gene>
<dbReference type="AlphaFoldDB" id="A0A1G2U458"/>
<dbReference type="EMBL" id="MHWE01000014">
    <property type="protein sequence ID" value="OHB03710.1"/>
    <property type="molecule type" value="Genomic_DNA"/>
</dbReference>
<organism evidence="1 2">
    <name type="scientific">Candidatus Zambryskibacteria bacterium RIFCSPLOWO2_01_FULL_45_21</name>
    <dbReference type="NCBI Taxonomy" id="1802761"/>
    <lineage>
        <taxon>Bacteria</taxon>
        <taxon>Candidatus Zambryskiibacteriota</taxon>
    </lineage>
</organism>
<protein>
    <submittedName>
        <fullName evidence="1">Uncharacterized protein</fullName>
    </submittedName>
</protein>
<evidence type="ECO:0000313" key="1">
    <source>
        <dbReference type="EMBL" id="OHB03710.1"/>
    </source>
</evidence>